<evidence type="ECO:0000256" key="1">
    <source>
        <dbReference type="SAM" id="Phobius"/>
    </source>
</evidence>
<keyword evidence="3" id="KW-1185">Reference proteome</keyword>
<dbReference type="Proteomes" id="UP001490940">
    <property type="component" value="Unassembled WGS sequence"/>
</dbReference>
<feature type="transmembrane region" description="Helical" evidence="1">
    <location>
        <begin position="12"/>
        <end position="31"/>
    </location>
</feature>
<proteinExistence type="predicted"/>
<keyword evidence="1" id="KW-1133">Transmembrane helix</keyword>
<dbReference type="RefSeq" id="WP_074177798.1">
    <property type="nucleotide sequence ID" value="NZ_JAJAPJ010000013.1"/>
</dbReference>
<evidence type="ECO:0000313" key="2">
    <source>
        <dbReference type="EMBL" id="MEM0704552.1"/>
    </source>
</evidence>
<protein>
    <submittedName>
        <fullName evidence="2">Uncharacterized protein</fullName>
    </submittedName>
</protein>
<accession>A0ABU9PIX5</accession>
<evidence type="ECO:0000313" key="3">
    <source>
        <dbReference type="Proteomes" id="UP001490940"/>
    </source>
</evidence>
<reference evidence="2 3" key="1">
    <citation type="submission" date="2024-04" db="EMBL/GenBank/DDBJ databases">
        <title>Draft genome sequence of a multidrug-resistant Enterobacter quasihormaechei Hakim RU_CBWE strain isolated from pond surface water at the University of Rajshahi in Bangladesh.</title>
        <authorList>
            <person name="Raihan J."/>
            <person name="Islam M.S."/>
            <person name="Khan M.U."/>
            <person name="Romance M."/>
            <person name="Haque M.H."/>
        </authorList>
    </citation>
    <scope>NUCLEOTIDE SEQUENCE [LARGE SCALE GENOMIC DNA]</scope>
    <source>
        <strain evidence="2 3">Hakim RU_CBWE</strain>
    </source>
</reference>
<gene>
    <name evidence="2" type="ORF">AAGT82_08965</name>
</gene>
<name>A0ABU9PIX5_9ENTR</name>
<keyword evidence="1" id="KW-0812">Transmembrane</keyword>
<sequence length="70" mass="8127">MFDKAIRYIGVYLMLLLSFMLFFTVLGYYVFVFDWSVSTFEVTINAALLIFAVAASIAIYYFAEKLKSRL</sequence>
<organism evidence="2 3">
    <name type="scientific">Enterobacter quasihormaechei</name>
    <dbReference type="NCBI Taxonomy" id="2529382"/>
    <lineage>
        <taxon>Bacteria</taxon>
        <taxon>Pseudomonadati</taxon>
        <taxon>Pseudomonadota</taxon>
        <taxon>Gammaproteobacteria</taxon>
        <taxon>Enterobacterales</taxon>
        <taxon>Enterobacteriaceae</taxon>
        <taxon>Enterobacter</taxon>
    </lineage>
</organism>
<dbReference type="EMBL" id="JBCGUG010000004">
    <property type="protein sequence ID" value="MEM0704552.1"/>
    <property type="molecule type" value="Genomic_DNA"/>
</dbReference>
<keyword evidence="1" id="KW-0472">Membrane</keyword>
<feature type="transmembrane region" description="Helical" evidence="1">
    <location>
        <begin position="43"/>
        <end position="63"/>
    </location>
</feature>
<comment type="caution">
    <text evidence="2">The sequence shown here is derived from an EMBL/GenBank/DDBJ whole genome shotgun (WGS) entry which is preliminary data.</text>
</comment>